<accession>A0A251SLN9</accession>
<protein>
    <submittedName>
        <fullName evidence="7 8">Cytochrome P450</fullName>
    </submittedName>
</protein>
<dbReference type="GO" id="GO:0016020">
    <property type="term" value="C:membrane"/>
    <property type="evidence" value="ECO:0007669"/>
    <property type="project" value="UniProtKB-SubCell"/>
</dbReference>
<dbReference type="PRINTS" id="PR00463">
    <property type="entry name" value="EP450I"/>
</dbReference>
<dbReference type="AlphaFoldDB" id="A0A251SLN9"/>
<evidence type="ECO:0000313" key="9">
    <source>
        <dbReference type="Proteomes" id="UP000215914"/>
    </source>
</evidence>
<evidence type="ECO:0000313" key="8">
    <source>
        <dbReference type="EMBL" id="OTF99195.1"/>
    </source>
</evidence>
<evidence type="ECO:0000256" key="1">
    <source>
        <dbReference type="ARBA" id="ARBA00004167"/>
    </source>
</evidence>
<dbReference type="Gramene" id="mRNA:HanXRQr2_Chr14g0658201">
    <property type="protein sequence ID" value="CDS:HanXRQr2_Chr14g0658201.1"/>
    <property type="gene ID" value="HanXRQr2_Chr14g0658201"/>
</dbReference>
<keyword evidence="9" id="KW-1185">Reference proteome</keyword>
<dbReference type="PANTHER" id="PTHR47956:SF28">
    <property type="entry name" value="EUPATOLIDE SYNTHASE"/>
    <property type="match status" value="1"/>
</dbReference>
<evidence type="ECO:0000256" key="3">
    <source>
        <dbReference type="ARBA" id="ARBA00022692"/>
    </source>
</evidence>
<reference evidence="7" key="3">
    <citation type="submission" date="2020-06" db="EMBL/GenBank/DDBJ databases">
        <title>Helianthus annuus Genome sequencing and assembly Release 2.</title>
        <authorList>
            <person name="Gouzy J."/>
            <person name="Langlade N."/>
            <person name="Munos S."/>
        </authorList>
    </citation>
    <scope>NUCLEOTIDE SEQUENCE</scope>
    <source>
        <tissue evidence="7">Leaves</tissue>
    </source>
</reference>
<dbReference type="GO" id="GO:0004497">
    <property type="term" value="F:monooxygenase activity"/>
    <property type="evidence" value="ECO:0007669"/>
    <property type="project" value="InterPro"/>
</dbReference>
<dbReference type="InterPro" id="IPR002401">
    <property type="entry name" value="Cyt_P450_E_grp-I"/>
</dbReference>
<dbReference type="InterPro" id="IPR036396">
    <property type="entry name" value="Cyt_P450_sf"/>
</dbReference>
<keyword evidence="3" id="KW-0812">Transmembrane</keyword>
<organism evidence="8 9">
    <name type="scientific">Helianthus annuus</name>
    <name type="common">Common sunflower</name>
    <dbReference type="NCBI Taxonomy" id="4232"/>
    <lineage>
        <taxon>Eukaryota</taxon>
        <taxon>Viridiplantae</taxon>
        <taxon>Streptophyta</taxon>
        <taxon>Embryophyta</taxon>
        <taxon>Tracheophyta</taxon>
        <taxon>Spermatophyta</taxon>
        <taxon>Magnoliopsida</taxon>
        <taxon>eudicotyledons</taxon>
        <taxon>Gunneridae</taxon>
        <taxon>Pentapetalae</taxon>
        <taxon>asterids</taxon>
        <taxon>campanulids</taxon>
        <taxon>Asterales</taxon>
        <taxon>Asteraceae</taxon>
        <taxon>Asteroideae</taxon>
        <taxon>Heliantheae alliance</taxon>
        <taxon>Heliantheae</taxon>
        <taxon>Helianthus</taxon>
    </lineage>
</organism>
<reference evidence="7 9" key="1">
    <citation type="journal article" date="2017" name="Nature">
        <title>The sunflower genome provides insights into oil metabolism, flowering and Asterid evolution.</title>
        <authorList>
            <person name="Badouin H."/>
            <person name="Gouzy J."/>
            <person name="Grassa C.J."/>
            <person name="Murat F."/>
            <person name="Staton S.E."/>
            <person name="Cottret L."/>
            <person name="Lelandais-Briere C."/>
            <person name="Owens G.L."/>
            <person name="Carrere S."/>
            <person name="Mayjonade B."/>
            <person name="Legrand L."/>
            <person name="Gill N."/>
            <person name="Kane N.C."/>
            <person name="Bowers J.E."/>
            <person name="Hubner S."/>
            <person name="Bellec A."/>
            <person name="Berard A."/>
            <person name="Berges H."/>
            <person name="Blanchet N."/>
            <person name="Boniface M.C."/>
            <person name="Brunel D."/>
            <person name="Catrice O."/>
            <person name="Chaidir N."/>
            <person name="Claudel C."/>
            <person name="Donnadieu C."/>
            <person name="Faraut T."/>
            <person name="Fievet G."/>
            <person name="Helmstetter N."/>
            <person name="King M."/>
            <person name="Knapp S.J."/>
            <person name="Lai Z."/>
            <person name="Le Paslier M.C."/>
            <person name="Lippi Y."/>
            <person name="Lorenzon L."/>
            <person name="Mandel J.R."/>
            <person name="Marage G."/>
            <person name="Marchand G."/>
            <person name="Marquand E."/>
            <person name="Bret-Mestries E."/>
            <person name="Morien E."/>
            <person name="Nambeesan S."/>
            <person name="Nguyen T."/>
            <person name="Pegot-Espagnet P."/>
            <person name="Pouilly N."/>
            <person name="Raftis F."/>
            <person name="Sallet E."/>
            <person name="Schiex T."/>
            <person name="Thomas J."/>
            <person name="Vandecasteele C."/>
            <person name="Vares D."/>
            <person name="Vear F."/>
            <person name="Vautrin S."/>
            <person name="Crespi M."/>
            <person name="Mangin B."/>
            <person name="Burke J.M."/>
            <person name="Salse J."/>
            <person name="Munos S."/>
            <person name="Vincourt P."/>
            <person name="Rieseberg L.H."/>
            <person name="Langlade N.B."/>
        </authorList>
    </citation>
    <scope>NUCLEOTIDE SEQUENCE [LARGE SCALE GENOMIC DNA]</scope>
    <source>
        <strain evidence="9">cv. SF193</strain>
        <tissue evidence="7">Leaves</tissue>
    </source>
</reference>
<dbReference type="PANTHER" id="PTHR47956">
    <property type="entry name" value="CYTOCHROME P450 71B11-RELATED"/>
    <property type="match status" value="1"/>
</dbReference>
<dbReference type="Pfam" id="PF00067">
    <property type="entry name" value="p450"/>
    <property type="match status" value="1"/>
</dbReference>
<reference evidence="8" key="2">
    <citation type="submission" date="2017-02" db="EMBL/GenBank/DDBJ databases">
        <title>Sunflower complete genome.</title>
        <authorList>
            <person name="Langlade N."/>
            <person name="Munos S."/>
        </authorList>
    </citation>
    <scope>NUCLEOTIDE SEQUENCE [LARGE SCALE GENOMIC DNA]</scope>
    <source>
        <tissue evidence="8">Leaves</tissue>
    </source>
</reference>
<evidence type="ECO:0000256" key="6">
    <source>
        <dbReference type="ARBA" id="ARBA00023136"/>
    </source>
</evidence>
<gene>
    <name evidence="8" type="ORF">HannXRQ_Chr14g0453911</name>
    <name evidence="7" type="ORF">HanXRQr2_Chr14g0658201</name>
</gene>
<dbReference type="GO" id="GO:0020037">
    <property type="term" value="F:heme binding"/>
    <property type="evidence" value="ECO:0007669"/>
    <property type="project" value="InterPro"/>
</dbReference>
<keyword evidence="6" id="KW-0472">Membrane</keyword>
<keyword evidence="5" id="KW-0560">Oxidoreductase</keyword>
<dbReference type="GO" id="GO:0005506">
    <property type="term" value="F:iron ion binding"/>
    <property type="evidence" value="ECO:0007669"/>
    <property type="project" value="InterPro"/>
</dbReference>
<dbReference type="InParanoid" id="A0A251SLN9"/>
<keyword evidence="4" id="KW-1133">Transmembrane helix</keyword>
<dbReference type="InterPro" id="IPR050193">
    <property type="entry name" value="Cytochrome_P450_71"/>
</dbReference>
<evidence type="ECO:0000256" key="5">
    <source>
        <dbReference type="ARBA" id="ARBA00023002"/>
    </source>
</evidence>
<proteinExistence type="inferred from homology"/>
<dbReference type="Proteomes" id="UP000215914">
    <property type="component" value="Chromosome 14"/>
</dbReference>
<evidence type="ECO:0000313" key="7">
    <source>
        <dbReference type="EMBL" id="KAF5770326.1"/>
    </source>
</evidence>
<comment type="subcellular location">
    <subcellularLocation>
        <location evidence="1">Membrane</location>
        <topology evidence="1">Single-pass membrane protein</topology>
    </subcellularLocation>
</comment>
<dbReference type="InterPro" id="IPR001128">
    <property type="entry name" value="Cyt_P450"/>
</dbReference>
<name>A0A251SLN9_HELAN</name>
<dbReference type="OMA" id="EMINQHE"/>
<evidence type="ECO:0000256" key="2">
    <source>
        <dbReference type="ARBA" id="ARBA00010617"/>
    </source>
</evidence>
<dbReference type="EMBL" id="CM007903">
    <property type="protein sequence ID" value="OTF99195.1"/>
    <property type="molecule type" value="Genomic_DNA"/>
</dbReference>
<comment type="similarity">
    <text evidence="2">Belongs to the cytochrome P450 family.</text>
</comment>
<sequence>MVWAMSEIARSGRVMQKLQREIRNHIGRKEKVDEADITKMTYLKMVVKETLRLHPPAPLLMPHESLSHCQIDGYDVLPRTIALINAWGMGRDPRIWGDDGGSPKTNKIINMQRA</sequence>
<evidence type="ECO:0000256" key="4">
    <source>
        <dbReference type="ARBA" id="ARBA00022989"/>
    </source>
</evidence>
<dbReference type="EMBL" id="MNCJ02000329">
    <property type="protein sequence ID" value="KAF5770326.1"/>
    <property type="molecule type" value="Genomic_DNA"/>
</dbReference>
<dbReference type="GO" id="GO:0016705">
    <property type="term" value="F:oxidoreductase activity, acting on paired donors, with incorporation or reduction of molecular oxygen"/>
    <property type="evidence" value="ECO:0007669"/>
    <property type="project" value="InterPro"/>
</dbReference>
<dbReference type="SUPFAM" id="SSF48264">
    <property type="entry name" value="Cytochrome P450"/>
    <property type="match status" value="1"/>
</dbReference>
<dbReference type="STRING" id="4232.A0A251SLN9"/>
<dbReference type="Gene3D" id="1.10.630.10">
    <property type="entry name" value="Cytochrome P450"/>
    <property type="match status" value="1"/>
</dbReference>